<reference evidence="1" key="1">
    <citation type="submission" date="2021-03" db="EMBL/GenBank/DDBJ databases">
        <authorList>
            <consortium name="DOE Joint Genome Institute"/>
            <person name="Ahrendt S."/>
            <person name="Looney B.P."/>
            <person name="Miyauchi S."/>
            <person name="Morin E."/>
            <person name="Drula E."/>
            <person name="Courty P.E."/>
            <person name="Chicoki N."/>
            <person name="Fauchery L."/>
            <person name="Kohler A."/>
            <person name="Kuo A."/>
            <person name="Labutti K."/>
            <person name="Pangilinan J."/>
            <person name="Lipzen A."/>
            <person name="Riley R."/>
            <person name="Andreopoulos W."/>
            <person name="He G."/>
            <person name="Johnson J."/>
            <person name="Barry K.W."/>
            <person name="Grigoriev I.V."/>
            <person name="Nagy L."/>
            <person name="Hibbett D."/>
            <person name="Henrissat B."/>
            <person name="Matheny P.B."/>
            <person name="Labbe J."/>
            <person name="Martin F."/>
        </authorList>
    </citation>
    <scope>NUCLEOTIDE SEQUENCE</scope>
    <source>
        <strain evidence="1">HHB10654</strain>
    </source>
</reference>
<evidence type="ECO:0000313" key="1">
    <source>
        <dbReference type="EMBL" id="KAI0058400.1"/>
    </source>
</evidence>
<protein>
    <submittedName>
        <fullName evidence="1">Uncharacterized protein</fullName>
    </submittedName>
</protein>
<reference evidence="1" key="2">
    <citation type="journal article" date="2022" name="New Phytol.">
        <title>Evolutionary transition to the ectomycorrhizal habit in the genomes of a hyperdiverse lineage of mushroom-forming fungi.</title>
        <authorList>
            <person name="Looney B."/>
            <person name="Miyauchi S."/>
            <person name="Morin E."/>
            <person name="Drula E."/>
            <person name="Courty P.E."/>
            <person name="Kohler A."/>
            <person name="Kuo A."/>
            <person name="LaButti K."/>
            <person name="Pangilinan J."/>
            <person name="Lipzen A."/>
            <person name="Riley R."/>
            <person name="Andreopoulos W."/>
            <person name="He G."/>
            <person name="Johnson J."/>
            <person name="Nolan M."/>
            <person name="Tritt A."/>
            <person name="Barry K.W."/>
            <person name="Grigoriev I.V."/>
            <person name="Nagy L.G."/>
            <person name="Hibbett D."/>
            <person name="Henrissat B."/>
            <person name="Matheny P.B."/>
            <person name="Labbe J."/>
            <person name="Martin F.M."/>
        </authorList>
    </citation>
    <scope>NUCLEOTIDE SEQUENCE</scope>
    <source>
        <strain evidence="1">HHB10654</strain>
    </source>
</reference>
<dbReference type="Proteomes" id="UP000814140">
    <property type="component" value="Unassembled WGS sequence"/>
</dbReference>
<dbReference type="EMBL" id="MU277235">
    <property type="protein sequence ID" value="KAI0058400.1"/>
    <property type="molecule type" value="Genomic_DNA"/>
</dbReference>
<comment type="caution">
    <text evidence="1">The sequence shown here is derived from an EMBL/GenBank/DDBJ whole genome shotgun (WGS) entry which is preliminary data.</text>
</comment>
<name>A0ACB8SPN6_9AGAM</name>
<proteinExistence type="predicted"/>
<organism evidence="1 2">
    <name type="scientific">Artomyces pyxidatus</name>
    <dbReference type="NCBI Taxonomy" id="48021"/>
    <lineage>
        <taxon>Eukaryota</taxon>
        <taxon>Fungi</taxon>
        <taxon>Dikarya</taxon>
        <taxon>Basidiomycota</taxon>
        <taxon>Agaricomycotina</taxon>
        <taxon>Agaricomycetes</taxon>
        <taxon>Russulales</taxon>
        <taxon>Auriscalpiaceae</taxon>
        <taxon>Artomyces</taxon>
    </lineage>
</organism>
<evidence type="ECO:0000313" key="2">
    <source>
        <dbReference type="Proteomes" id="UP000814140"/>
    </source>
</evidence>
<keyword evidence="2" id="KW-1185">Reference proteome</keyword>
<gene>
    <name evidence="1" type="ORF">BV25DRAFT_1233240</name>
</gene>
<sequence length="365" mass="40143">MRVSTTGILKLPVETIEQIIECGVEVHDLYALRATCKPLCALVTPGAFHSIQMINTVNSSLAFAKMCRCQTIAPHIREVRFVETSEASYITWSVVKTILSALPWIRLLPCLQALTFVFDPFPSLANRTMTGPGHQGSIVQAISDVSHLLKSPRALKSLTLENVIPYAGAVSFSPSFYALFESITTFRFSCVSENPHSGRGAGLSYWSRYIGNLLHLPALARNLTSLSLSSDRDIPLSFRDLTYPHLSSLALESILFAPSFGTEDFILRHSSTLKHLELLSCKIVIPEGDTVPRRAWGDMWDGFSVDMTALTSVQVQASVVGFTYSRLVASGYIDQMIAGSEEEQALSRFEAIVRGRGQSSSRCSQ</sequence>
<accession>A0ACB8SPN6</accession>